<keyword evidence="3 11" id="KW-0597">Phosphoprotein</keyword>
<dbReference type="Gene3D" id="1.10.287.130">
    <property type="match status" value="1"/>
</dbReference>
<evidence type="ECO:0000256" key="10">
    <source>
        <dbReference type="ARBA" id="ARBA00068150"/>
    </source>
</evidence>
<feature type="modified residue" description="4-aspartylphosphate" evidence="11">
    <location>
        <position position="784"/>
    </location>
</feature>
<evidence type="ECO:0000259" key="15">
    <source>
        <dbReference type="PROSITE" id="PS50112"/>
    </source>
</evidence>
<dbReference type="PROSITE" id="PS50109">
    <property type="entry name" value="HIS_KIN"/>
    <property type="match status" value="1"/>
</dbReference>
<dbReference type="PROSITE" id="PS50113">
    <property type="entry name" value="PAC"/>
    <property type="match status" value="2"/>
</dbReference>
<dbReference type="FunFam" id="1.10.287.130:FF:000002">
    <property type="entry name" value="Two-component osmosensing histidine kinase"/>
    <property type="match status" value="1"/>
</dbReference>
<protein>
    <recommendedName>
        <fullName evidence="10">Sensory/regulatory protein RpfC</fullName>
        <ecNumber evidence="2">2.7.13.3</ecNumber>
    </recommendedName>
</protein>
<dbReference type="Pfam" id="PF00989">
    <property type="entry name" value="PAS"/>
    <property type="match status" value="1"/>
</dbReference>
<dbReference type="Gene3D" id="3.30.450.20">
    <property type="entry name" value="PAS domain"/>
    <property type="match status" value="3"/>
</dbReference>
<keyword evidence="18" id="KW-1185">Reference proteome</keyword>
<dbReference type="CDD" id="cd00130">
    <property type="entry name" value="PAS"/>
    <property type="match status" value="3"/>
</dbReference>
<dbReference type="InterPro" id="IPR005467">
    <property type="entry name" value="His_kinase_dom"/>
</dbReference>
<feature type="domain" description="PAC" evidence="16">
    <location>
        <begin position="274"/>
        <end position="327"/>
    </location>
</feature>
<keyword evidence="12" id="KW-0472">Membrane</keyword>
<dbReference type="RefSeq" id="WP_133958258.1">
    <property type="nucleotide sequence ID" value="NZ_SORI01000016.1"/>
</dbReference>
<keyword evidence="4" id="KW-0808">Transferase</keyword>
<evidence type="ECO:0000256" key="11">
    <source>
        <dbReference type="PROSITE-ProRule" id="PRU00169"/>
    </source>
</evidence>
<feature type="domain" description="PAS" evidence="15">
    <location>
        <begin position="328"/>
        <end position="398"/>
    </location>
</feature>
<dbReference type="InterPro" id="IPR001610">
    <property type="entry name" value="PAC"/>
</dbReference>
<gene>
    <name evidence="17" type="ORF">C8D99_1168</name>
</gene>
<dbReference type="Pfam" id="PF00512">
    <property type="entry name" value="HisKA"/>
    <property type="match status" value="1"/>
</dbReference>
<keyword evidence="12" id="KW-1133">Transmembrane helix</keyword>
<dbReference type="OrthoDB" id="9811889at2"/>
<evidence type="ECO:0000313" key="18">
    <source>
        <dbReference type="Proteomes" id="UP000295066"/>
    </source>
</evidence>
<dbReference type="InterPro" id="IPR000014">
    <property type="entry name" value="PAS"/>
</dbReference>
<evidence type="ECO:0000256" key="1">
    <source>
        <dbReference type="ARBA" id="ARBA00000085"/>
    </source>
</evidence>
<evidence type="ECO:0000259" key="16">
    <source>
        <dbReference type="PROSITE" id="PS50113"/>
    </source>
</evidence>
<dbReference type="SMART" id="SM00387">
    <property type="entry name" value="HATPase_c"/>
    <property type="match status" value="1"/>
</dbReference>
<dbReference type="GO" id="GO:0005524">
    <property type="term" value="F:ATP binding"/>
    <property type="evidence" value="ECO:0007669"/>
    <property type="project" value="UniProtKB-KW"/>
</dbReference>
<name>A0A4R8M249_9BACT</name>
<dbReference type="EMBL" id="SORI01000016">
    <property type="protein sequence ID" value="TDY57032.1"/>
    <property type="molecule type" value="Genomic_DNA"/>
</dbReference>
<dbReference type="InterPro" id="IPR004358">
    <property type="entry name" value="Sig_transdc_His_kin-like_C"/>
</dbReference>
<dbReference type="EC" id="2.7.13.3" evidence="2"/>
<evidence type="ECO:0000256" key="4">
    <source>
        <dbReference type="ARBA" id="ARBA00022679"/>
    </source>
</evidence>
<dbReference type="Proteomes" id="UP000295066">
    <property type="component" value="Unassembled WGS sequence"/>
</dbReference>
<dbReference type="Pfam" id="PF08448">
    <property type="entry name" value="PAS_4"/>
    <property type="match status" value="2"/>
</dbReference>
<reference evidence="17 18" key="1">
    <citation type="submission" date="2019-03" db="EMBL/GenBank/DDBJ databases">
        <title>Genomic Encyclopedia of Type Strains, Phase IV (KMG-IV): sequencing the most valuable type-strain genomes for metagenomic binning, comparative biology and taxonomic classification.</title>
        <authorList>
            <person name="Goeker M."/>
        </authorList>
    </citation>
    <scope>NUCLEOTIDE SEQUENCE [LARGE SCALE GENOMIC DNA]</scope>
    <source>
        <strain evidence="17 18">DSM 25964</strain>
    </source>
</reference>
<comment type="catalytic activity">
    <reaction evidence="1">
        <text>ATP + protein L-histidine = ADP + protein N-phospho-L-histidine.</text>
        <dbReference type="EC" id="2.7.13.3"/>
    </reaction>
</comment>
<dbReference type="InterPro" id="IPR036890">
    <property type="entry name" value="HATPase_C_sf"/>
</dbReference>
<proteinExistence type="predicted"/>
<evidence type="ECO:0000256" key="6">
    <source>
        <dbReference type="ARBA" id="ARBA00022777"/>
    </source>
</evidence>
<dbReference type="SUPFAM" id="SSF47384">
    <property type="entry name" value="Homodimeric domain of signal transducing histidine kinase"/>
    <property type="match status" value="1"/>
</dbReference>
<keyword evidence="12" id="KW-0812">Transmembrane</keyword>
<dbReference type="SMART" id="SM00448">
    <property type="entry name" value="REC"/>
    <property type="match status" value="1"/>
</dbReference>
<dbReference type="GO" id="GO:0000155">
    <property type="term" value="F:phosphorelay sensor kinase activity"/>
    <property type="evidence" value="ECO:0007669"/>
    <property type="project" value="InterPro"/>
</dbReference>
<feature type="domain" description="Response regulatory" evidence="14">
    <location>
        <begin position="733"/>
        <end position="856"/>
    </location>
</feature>
<feature type="transmembrane region" description="Helical" evidence="12">
    <location>
        <begin position="164"/>
        <end position="184"/>
    </location>
</feature>
<dbReference type="PROSITE" id="PS50110">
    <property type="entry name" value="RESPONSE_REGULATORY"/>
    <property type="match status" value="1"/>
</dbReference>
<dbReference type="InterPro" id="IPR013767">
    <property type="entry name" value="PAS_fold"/>
</dbReference>
<comment type="caution">
    <text evidence="17">The sequence shown here is derived from an EMBL/GenBank/DDBJ whole genome shotgun (WGS) entry which is preliminary data.</text>
</comment>
<dbReference type="CDD" id="cd17546">
    <property type="entry name" value="REC_hyHK_CKI1_RcsC-like"/>
    <property type="match status" value="1"/>
</dbReference>
<feature type="domain" description="Histidine kinase" evidence="13">
    <location>
        <begin position="479"/>
        <end position="702"/>
    </location>
</feature>
<feature type="domain" description="PAC" evidence="16">
    <location>
        <begin position="401"/>
        <end position="454"/>
    </location>
</feature>
<dbReference type="FunFam" id="3.30.565.10:FF:000010">
    <property type="entry name" value="Sensor histidine kinase RcsC"/>
    <property type="match status" value="1"/>
</dbReference>
<dbReference type="AlphaFoldDB" id="A0A4R8M249"/>
<evidence type="ECO:0000256" key="9">
    <source>
        <dbReference type="ARBA" id="ARBA00064003"/>
    </source>
</evidence>
<dbReference type="SMART" id="SM00091">
    <property type="entry name" value="PAS"/>
    <property type="match status" value="3"/>
</dbReference>
<evidence type="ECO:0000259" key="14">
    <source>
        <dbReference type="PROSITE" id="PS50110"/>
    </source>
</evidence>
<dbReference type="Gene3D" id="3.30.565.10">
    <property type="entry name" value="Histidine kinase-like ATPase, C-terminal domain"/>
    <property type="match status" value="1"/>
</dbReference>
<dbReference type="PANTHER" id="PTHR45339:SF1">
    <property type="entry name" value="HYBRID SIGNAL TRANSDUCTION HISTIDINE KINASE J"/>
    <property type="match status" value="1"/>
</dbReference>
<sequence length="861" mass="96431">MFNTLYRLGAARFLLYFAAVFLLSGTGPSCASPQYEEFNWEALPVHLLFENHGAPMMLLDPETGVILHANRAARIFYGYPDLSGINISRINTLSPEEIYREMQRARSQKENHFNFRHRLADGSVRDVEVYSYAVTVEGRDLLYTVVIDRTEVAAALGALKKRNLWIVGLLVAAILAQSGVLLLLSRAVARRKKAESALEKQLAFARSLIEVIPNPVFVKDNTGRCLSCNEAYRKMTGQPEQEIPGKPVQDIHSMEKDDECWERDDEAPVSHGTRKYERQTMNKASGERRTVIFNEAPFLDERGEIAGLVAVITDITERKRAEEDLRRTRDYLDKLIQHANAPIIVWGRDFRIIRFNHAFEHMTGYSADEVLGRRLDILFPDGSREQSLELIEETLGGEFWEMVEIPIRRKSGEIRFALWNSANVFADDGADLIATIAQGVDITERKLAEERLRETLANTRVLQKEAESANRAKSAFLANMSHEIRTPLNGVMGFIELLADTRLDDTQREYIGHINTSAHLLLDIISNVLDISKIEAERFELNPVPSDIRRLIECSLVPVRTSADKKGILLSARVEENVPANAVFDPVRLEQVLVNLLSNAVKFTDRGSVELLLSFAPLAENRGAFTFSVRDTGIGISPGEIKHIFDPFYQADSSKTRKYGGTGLGLSISRRLLQQMGSSLEVETAPGRGSRFFFTVCLPCESGTEEAIPADRNALPQGNPVPSGTGSLKEKAVILIAEDERVNRKMLSLLLSKLAPSASLVQAEDGEQAVALFREHRPDLVFMDLQMPGKDGFQATAEIRAMETEKTPAERRSFIVAITADAQRETREECLARGMDAYLPKPLQREEIRAVLDHCLGTERP</sequence>
<comment type="subunit">
    <text evidence="9">At low DSF concentrations, interacts with RpfF.</text>
</comment>
<keyword evidence="7" id="KW-0067">ATP-binding</keyword>
<organism evidence="17 18">
    <name type="scientific">Aminivibrio pyruvatiphilus</name>
    <dbReference type="NCBI Taxonomy" id="1005740"/>
    <lineage>
        <taxon>Bacteria</taxon>
        <taxon>Thermotogati</taxon>
        <taxon>Synergistota</taxon>
        <taxon>Synergistia</taxon>
        <taxon>Synergistales</taxon>
        <taxon>Aminobacteriaceae</taxon>
        <taxon>Aminivibrio</taxon>
    </lineage>
</organism>
<dbReference type="SMART" id="SM00086">
    <property type="entry name" value="PAC"/>
    <property type="match status" value="3"/>
</dbReference>
<dbReference type="SUPFAM" id="SSF55874">
    <property type="entry name" value="ATPase domain of HSP90 chaperone/DNA topoisomerase II/histidine kinase"/>
    <property type="match status" value="1"/>
</dbReference>
<evidence type="ECO:0000256" key="5">
    <source>
        <dbReference type="ARBA" id="ARBA00022741"/>
    </source>
</evidence>
<evidence type="ECO:0000313" key="17">
    <source>
        <dbReference type="EMBL" id="TDY57032.1"/>
    </source>
</evidence>
<dbReference type="InterPro" id="IPR011006">
    <property type="entry name" value="CheY-like_superfamily"/>
</dbReference>
<evidence type="ECO:0000256" key="7">
    <source>
        <dbReference type="ARBA" id="ARBA00022840"/>
    </source>
</evidence>
<dbReference type="Pfam" id="PF00072">
    <property type="entry name" value="Response_reg"/>
    <property type="match status" value="1"/>
</dbReference>
<dbReference type="InterPro" id="IPR013656">
    <property type="entry name" value="PAS_4"/>
</dbReference>
<dbReference type="GO" id="GO:0006355">
    <property type="term" value="P:regulation of DNA-templated transcription"/>
    <property type="evidence" value="ECO:0007669"/>
    <property type="project" value="InterPro"/>
</dbReference>
<dbReference type="InterPro" id="IPR001789">
    <property type="entry name" value="Sig_transdc_resp-reg_receiver"/>
</dbReference>
<dbReference type="InterPro" id="IPR035965">
    <property type="entry name" value="PAS-like_dom_sf"/>
</dbReference>
<dbReference type="InterPro" id="IPR003661">
    <property type="entry name" value="HisK_dim/P_dom"/>
</dbReference>
<evidence type="ECO:0000256" key="2">
    <source>
        <dbReference type="ARBA" id="ARBA00012438"/>
    </source>
</evidence>
<dbReference type="Pfam" id="PF02518">
    <property type="entry name" value="HATPase_c"/>
    <property type="match status" value="1"/>
</dbReference>
<dbReference type="Gene3D" id="3.40.50.2300">
    <property type="match status" value="1"/>
</dbReference>
<keyword evidence="6" id="KW-0418">Kinase</keyword>
<dbReference type="SUPFAM" id="SSF55785">
    <property type="entry name" value="PYP-like sensor domain (PAS domain)"/>
    <property type="match status" value="3"/>
</dbReference>
<feature type="domain" description="PAS" evidence="15">
    <location>
        <begin position="201"/>
        <end position="246"/>
    </location>
</feature>
<dbReference type="SMART" id="SM00388">
    <property type="entry name" value="HisKA"/>
    <property type="match status" value="1"/>
</dbReference>
<evidence type="ECO:0000256" key="12">
    <source>
        <dbReference type="SAM" id="Phobius"/>
    </source>
</evidence>
<accession>A0A4R8M249</accession>
<dbReference type="CDD" id="cd16922">
    <property type="entry name" value="HATPase_EvgS-ArcB-TorS-like"/>
    <property type="match status" value="1"/>
</dbReference>
<dbReference type="PANTHER" id="PTHR45339">
    <property type="entry name" value="HYBRID SIGNAL TRANSDUCTION HISTIDINE KINASE J"/>
    <property type="match status" value="1"/>
</dbReference>
<dbReference type="NCBIfam" id="TIGR00229">
    <property type="entry name" value="sensory_box"/>
    <property type="match status" value="2"/>
</dbReference>
<dbReference type="InterPro" id="IPR000700">
    <property type="entry name" value="PAS-assoc_C"/>
</dbReference>
<keyword evidence="5" id="KW-0547">Nucleotide-binding</keyword>
<dbReference type="CDD" id="cd00082">
    <property type="entry name" value="HisKA"/>
    <property type="match status" value="1"/>
</dbReference>
<evidence type="ECO:0000259" key="13">
    <source>
        <dbReference type="PROSITE" id="PS50109"/>
    </source>
</evidence>
<dbReference type="PROSITE" id="PS50112">
    <property type="entry name" value="PAS"/>
    <property type="match status" value="2"/>
</dbReference>
<keyword evidence="8" id="KW-0902">Two-component regulatory system</keyword>
<evidence type="ECO:0000256" key="3">
    <source>
        <dbReference type="ARBA" id="ARBA00022553"/>
    </source>
</evidence>
<dbReference type="PRINTS" id="PR00344">
    <property type="entry name" value="BCTRLSENSOR"/>
</dbReference>
<dbReference type="InterPro" id="IPR036097">
    <property type="entry name" value="HisK_dim/P_sf"/>
</dbReference>
<dbReference type="InterPro" id="IPR003594">
    <property type="entry name" value="HATPase_dom"/>
</dbReference>
<evidence type="ECO:0000256" key="8">
    <source>
        <dbReference type="ARBA" id="ARBA00023012"/>
    </source>
</evidence>
<dbReference type="SUPFAM" id="SSF52172">
    <property type="entry name" value="CheY-like"/>
    <property type="match status" value="1"/>
</dbReference>